<dbReference type="Pfam" id="PF03702">
    <property type="entry name" value="AnmK"/>
    <property type="match status" value="1"/>
</dbReference>
<comment type="similarity">
    <text evidence="2">Belongs to the anhydro-N-acetylmuramic acid kinase family.</text>
</comment>
<keyword evidence="2" id="KW-0808">Transferase</keyword>
<dbReference type="HAMAP" id="MF_01270">
    <property type="entry name" value="AnhMurNAc_kinase"/>
    <property type="match status" value="1"/>
</dbReference>
<dbReference type="SUPFAM" id="SSF53067">
    <property type="entry name" value="Actin-like ATPase domain"/>
    <property type="match status" value="1"/>
</dbReference>
<comment type="catalytic activity">
    <reaction evidence="2">
        <text>1,6-anhydro-N-acetyl-beta-muramate + ATP + H2O = N-acetyl-D-muramate 6-phosphate + ADP + H(+)</text>
        <dbReference type="Rhea" id="RHEA:24952"/>
        <dbReference type="ChEBI" id="CHEBI:15377"/>
        <dbReference type="ChEBI" id="CHEBI:15378"/>
        <dbReference type="ChEBI" id="CHEBI:30616"/>
        <dbReference type="ChEBI" id="CHEBI:58690"/>
        <dbReference type="ChEBI" id="CHEBI:58722"/>
        <dbReference type="ChEBI" id="CHEBI:456216"/>
        <dbReference type="EC" id="2.7.1.170"/>
    </reaction>
</comment>
<dbReference type="AlphaFoldDB" id="A0A290MID0"/>
<feature type="binding site" evidence="2">
    <location>
        <begin position="24"/>
        <end position="31"/>
    </location>
    <ligand>
        <name>ATP</name>
        <dbReference type="ChEBI" id="CHEBI:30616"/>
    </ligand>
</feature>
<dbReference type="GO" id="GO:0097175">
    <property type="term" value="P:1,6-anhydro-N-acetyl-beta-muramic acid catabolic process"/>
    <property type="evidence" value="ECO:0007669"/>
    <property type="project" value="UniProtKB-UniRule"/>
</dbReference>
<dbReference type="EC" id="2.7.1.170" evidence="2"/>
<dbReference type="NCBIfam" id="NF007141">
    <property type="entry name" value="PRK09585.1-5"/>
    <property type="match status" value="1"/>
</dbReference>
<accession>A0A290MID0</accession>
<dbReference type="PANTHER" id="PTHR30605:SF0">
    <property type="entry name" value="ANHYDRO-N-ACETYLMURAMIC ACID KINASE"/>
    <property type="match status" value="1"/>
</dbReference>
<evidence type="ECO:0000313" key="3">
    <source>
        <dbReference type="EMBL" id="ATC31834.1"/>
    </source>
</evidence>
<dbReference type="Gene3D" id="3.30.420.40">
    <property type="match status" value="2"/>
</dbReference>
<comment type="function">
    <text evidence="2">Catalyzes the specific phosphorylation of 1,6-anhydro-N-acetylmuramic acid (anhMurNAc) with the simultaneous cleavage of the 1,6-anhydro ring, generating MurNAc-6-P. Is required for the utilization of anhMurNAc either imported from the medium or derived from its own cell wall murein, and thus plays a role in cell wall recycling.</text>
</comment>
<protein>
    <recommendedName>
        <fullName evidence="2">Anhydro-N-acetylmuramic acid kinase</fullName>
        <ecNumber evidence="2">2.7.1.170</ecNumber>
    </recommendedName>
    <alternativeName>
        <fullName evidence="2">AnhMurNAc kinase</fullName>
    </alternativeName>
</protein>
<evidence type="ECO:0000256" key="2">
    <source>
        <dbReference type="HAMAP-Rule" id="MF_01270"/>
    </source>
</evidence>
<organism evidence="3 4">
    <name type="scientific">Caulobacter vibrioides</name>
    <name type="common">Caulobacter crescentus</name>
    <dbReference type="NCBI Taxonomy" id="155892"/>
    <lineage>
        <taxon>Bacteria</taxon>
        <taxon>Pseudomonadati</taxon>
        <taxon>Pseudomonadota</taxon>
        <taxon>Alphaproteobacteria</taxon>
        <taxon>Caulobacterales</taxon>
        <taxon>Caulobacteraceae</taxon>
        <taxon>Caulobacter</taxon>
    </lineage>
</organism>
<evidence type="ECO:0000313" key="4">
    <source>
        <dbReference type="Proteomes" id="UP000217311"/>
    </source>
</evidence>
<dbReference type="PANTHER" id="PTHR30605">
    <property type="entry name" value="ANHYDRO-N-ACETYLMURAMIC ACID KINASE"/>
    <property type="match status" value="1"/>
</dbReference>
<dbReference type="GO" id="GO:0016773">
    <property type="term" value="F:phosphotransferase activity, alcohol group as acceptor"/>
    <property type="evidence" value="ECO:0007669"/>
    <property type="project" value="UniProtKB-UniRule"/>
</dbReference>
<keyword evidence="2 3" id="KW-0418">Kinase</keyword>
<dbReference type="GO" id="GO:0006040">
    <property type="term" value="P:amino sugar metabolic process"/>
    <property type="evidence" value="ECO:0007669"/>
    <property type="project" value="InterPro"/>
</dbReference>
<dbReference type="GO" id="GO:0009254">
    <property type="term" value="P:peptidoglycan turnover"/>
    <property type="evidence" value="ECO:0007669"/>
    <property type="project" value="UniProtKB-UniRule"/>
</dbReference>
<comment type="pathway">
    <text evidence="2">Amino-sugar metabolism; 1,6-anhydro-N-acetylmuramate degradation.</text>
</comment>
<evidence type="ECO:0000256" key="1">
    <source>
        <dbReference type="ARBA" id="ARBA00023277"/>
    </source>
</evidence>
<dbReference type="InterPro" id="IPR005338">
    <property type="entry name" value="Anhydro_N_Ac-Mur_kinase"/>
</dbReference>
<keyword evidence="1 2" id="KW-0119">Carbohydrate metabolism</keyword>
<dbReference type="GO" id="GO:0005524">
    <property type="term" value="F:ATP binding"/>
    <property type="evidence" value="ECO:0007669"/>
    <property type="project" value="UniProtKB-UniRule"/>
</dbReference>
<dbReference type="EMBL" id="CP023315">
    <property type="protein sequence ID" value="ATC31834.1"/>
    <property type="molecule type" value="Genomic_DNA"/>
</dbReference>
<keyword evidence="2" id="KW-0067">ATP-binding</keyword>
<dbReference type="Proteomes" id="UP000217311">
    <property type="component" value="Chromosome"/>
</dbReference>
<dbReference type="UniPathway" id="UPA00544"/>
<reference evidence="4" key="1">
    <citation type="submission" date="2017-09" db="EMBL/GenBank/DDBJ databases">
        <title>Genome evolution observed in wild isolates of Caulobacter crescentus.</title>
        <authorList>
            <person name="Ely B."/>
            <person name="Wilson K."/>
            <person name="Scott D."/>
        </authorList>
    </citation>
    <scope>NUCLEOTIDE SEQUENCE [LARGE SCALE GENOMIC DNA]</scope>
    <source>
        <strain evidence="4">CB13b1a</strain>
    </source>
</reference>
<dbReference type="InterPro" id="IPR043129">
    <property type="entry name" value="ATPase_NBD"/>
</dbReference>
<gene>
    <name evidence="2" type="primary">anmK</name>
    <name evidence="3" type="ORF">CA606_05395</name>
</gene>
<sequence>MGPSYRLTGMAVNVPMKILGFMTGTSLDAVDMAVLETDGVDIHAFGPAGERKLREATRDLLLESTDIARAWPRGEPEPAIFDDARRAVADEHFHAAESFLDEHGLSWSDFDLLGVHGQTVLHERPTAQRVGRTVQLLDADRLARLCGRPVAFDFRTADVAAGGEGAPLAPIYHAARARASGLAAPVAALNVGGVANITLIGADGDLLAFDTGPGNGMIDLMLQARGLGRFDEDGRLALAGRVDEAMLAALLDSPYFDAPAPKSLDRYDFSLTPVDHLSAEDAAATLVAFTAEAVFKAFAQTGEAPSALIVCGGGRHNPAIMQTLSTRAPVPVKSAEAYGWRGDSIEAEAFAYLAARTAKGLPISFPGTTGVKAPMTGGRIVQP</sequence>
<name>A0A290MID0_CAUVI</name>
<dbReference type="UniPathway" id="UPA00343"/>
<proteinExistence type="inferred from homology"/>
<dbReference type="GO" id="GO:0016301">
    <property type="term" value="F:kinase activity"/>
    <property type="evidence" value="ECO:0007669"/>
    <property type="project" value="UniProtKB-KW"/>
</dbReference>
<comment type="pathway">
    <text evidence="2">Cell wall biogenesis; peptidoglycan recycling.</text>
</comment>
<keyword evidence="2" id="KW-0547">Nucleotide-binding</keyword>